<proteinExistence type="predicted"/>
<feature type="chain" id="PRO_5004818746" description="RxLR effector protein" evidence="1">
    <location>
        <begin position="22"/>
        <end position="108"/>
    </location>
</feature>
<dbReference type="OrthoDB" id="123200at2759"/>
<evidence type="ECO:0000256" key="1">
    <source>
        <dbReference type="SAM" id="SignalP"/>
    </source>
</evidence>
<evidence type="ECO:0000313" key="2">
    <source>
        <dbReference type="EMBL" id="ETL88012.1"/>
    </source>
</evidence>
<keyword evidence="1" id="KW-0732">Signal</keyword>
<gene>
    <name evidence="2" type="ORF">L917_12888</name>
</gene>
<feature type="signal peptide" evidence="1">
    <location>
        <begin position="1"/>
        <end position="21"/>
    </location>
</feature>
<organism evidence="2">
    <name type="scientific">Phytophthora nicotianae</name>
    <name type="common">Potato buckeye rot agent</name>
    <name type="synonym">Phytophthora parasitica</name>
    <dbReference type="NCBI Taxonomy" id="4792"/>
    <lineage>
        <taxon>Eukaryota</taxon>
        <taxon>Sar</taxon>
        <taxon>Stramenopiles</taxon>
        <taxon>Oomycota</taxon>
        <taxon>Peronosporomycetes</taxon>
        <taxon>Peronosporales</taxon>
        <taxon>Peronosporaceae</taxon>
        <taxon>Phytophthora</taxon>
    </lineage>
</organism>
<evidence type="ECO:0008006" key="3">
    <source>
        <dbReference type="Google" id="ProtNLM"/>
    </source>
</evidence>
<accession>W2KSD6</accession>
<name>W2KSD6_PHYNI</name>
<reference evidence="2" key="1">
    <citation type="submission" date="2013-11" db="EMBL/GenBank/DDBJ databases">
        <title>The Genome Sequence of Phytophthora parasitica CHvinca01.</title>
        <authorList>
            <consortium name="The Broad Institute Genomics Platform"/>
            <person name="Russ C."/>
            <person name="Tyler B."/>
            <person name="Panabieres F."/>
            <person name="Shan W."/>
            <person name="Tripathy S."/>
            <person name="Grunwald N."/>
            <person name="Machado M."/>
            <person name="Johnson C.S."/>
            <person name="Arredondo F."/>
            <person name="Hong C."/>
            <person name="Coffey M."/>
            <person name="Young S.K."/>
            <person name="Zeng Q."/>
            <person name="Gargeya S."/>
            <person name="Fitzgerald M."/>
            <person name="Abouelleil A."/>
            <person name="Alvarado L."/>
            <person name="Chapman S.B."/>
            <person name="Gainer-Dewar J."/>
            <person name="Goldberg J."/>
            <person name="Griggs A."/>
            <person name="Gujja S."/>
            <person name="Hansen M."/>
            <person name="Howarth C."/>
            <person name="Imamovic A."/>
            <person name="Ireland A."/>
            <person name="Larimer J."/>
            <person name="McCowan C."/>
            <person name="Murphy C."/>
            <person name="Pearson M."/>
            <person name="Poon T.W."/>
            <person name="Priest M."/>
            <person name="Roberts A."/>
            <person name="Saif S."/>
            <person name="Shea T."/>
            <person name="Sykes S."/>
            <person name="Wortman J."/>
            <person name="Nusbaum C."/>
            <person name="Birren B."/>
        </authorList>
    </citation>
    <scope>NUCLEOTIDE SEQUENCE [LARGE SCALE GENOMIC DNA]</scope>
    <source>
        <strain evidence="2">CHvinca01</strain>
    </source>
</reference>
<dbReference type="Proteomes" id="UP000054423">
    <property type="component" value="Unassembled WGS sequence"/>
</dbReference>
<dbReference type="EMBL" id="KI680937">
    <property type="protein sequence ID" value="ETL88012.1"/>
    <property type="molecule type" value="Genomic_DNA"/>
</dbReference>
<protein>
    <recommendedName>
        <fullName evidence="3">RxLR effector protein</fullName>
    </recommendedName>
</protein>
<dbReference type="AlphaFoldDB" id="W2KSD6"/>
<sequence>MRASVVLLGAALLSISGVAVGATVNIGLPSINRSLRHHKPDEERFSVMEKVFGRSKKNRENADRRSGPTGQILDKTIISKLKNTHYKVELLNYLNQRSVIIPKAGRST</sequence>